<name>M0DSN6_9EURY</name>
<keyword evidence="2" id="KW-1185">Reference proteome</keyword>
<dbReference type="STRING" id="1227484.C471_12246"/>
<accession>M0DSN6</accession>
<protein>
    <submittedName>
        <fullName evidence="1">Uncharacterized protein</fullName>
    </submittedName>
</protein>
<evidence type="ECO:0000313" key="2">
    <source>
        <dbReference type="Proteomes" id="UP000011514"/>
    </source>
</evidence>
<comment type="caution">
    <text evidence="1">The sequence shown here is derived from an EMBL/GenBank/DDBJ whole genome shotgun (WGS) entry which is preliminary data.</text>
</comment>
<gene>
    <name evidence="1" type="ORF">C471_12246</name>
</gene>
<sequence>MADFGHPTGVSDETDRDRVLAANADGFPPKAIMIGHYTTGLHSSVARPHSSRLLFTDSSSVTDCDAPGGSPE</sequence>
<dbReference type="EMBL" id="AOJE01000060">
    <property type="protein sequence ID" value="ELZ37873.1"/>
    <property type="molecule type" value="Genomic_DNA"/>
</dbReference>
<organism evidence="1 2">
    <name type="scientific">Halorubrum saccharovorum DSM 1137</name>
    <dbReference type="NCBI Taxonomy" id="1227484"/>
    <lineage>
        <taxon>Archaea</taxon>
        <taxon>Methanobacteriati</taxon>
        <taxon>Methanobacteriota</taxon>
        <taxon>Stenosarchaea group</taxon>
        <taxon>Halobacteria</taxon>
        <taxon>Halobacteriales</taxon>
        <taxon>Haloferacaceae</taxon>
        <taxon>Halorubrum</taxon>
    </lineage>
</organism>
<reference evidence="1 2" key="1">
    <citation type="journal article" date="2014" name="PLoS Genet.">
        <title>Phylogenetically driven sequencing of extremely halophilic archaea reveals strategies for static and dynamic osmo-response.</title>
        <authorList>
            <person name="Becker E.A."/>
            <person name="Seitzer P.M."/>
            <person name="Tritt A."/>
            <person name="Larsen D."/>
            <person name="Krusor M."/>
            <person name="Yao A.I."/>
            <person name="Wu D."/>
            <person name="Madern D."/>
            <person name="Eisen J.A."/>
            <person name="Darling A.E."/>
            <person name="Facciotti M.T."/>
        </authorList>
    </citation>
    <scope>NUCLEOTIDE SEQUENCE [LARGE SCALE GENOMIC DNA]</scope>
    <source>
        <strain evidence="1 2">DSM 1137</strain>
    </source>
</reference>
<proteinExistence type="predicted"/>
<dbReference type="Proteomes" id="UP000011514">
    <property type="component" value="Unassembled WGS sequence"/>
</dbReference>
<dbReference type="AlphaFoldDB" id="M0DSN6"/>
<evidence type="ECO:0000313" key="1">
    <source>
        <dbReference type="EMBL" id="ELZ37873.1"/>
    </source>
</evidence>